<feature type="non-terminal residue" evidence="2">
    <location>
        <position position="1"/>
    </location>
</feature>
<feature type="region of interest" description="Disordered" evidence="1">
    <location>
        <begin position="136"/>
        <end position="158"/>
    </location>
</feature>
<dbReference type="OrthoDB" id="10689058at2759"/>
<evidence type="ECO:0000313" key="2">
    <source>
        <dbReference type="EMBL" id="KXS93327.1"/>
    </source>
</evidence>
<protein>
    <submittedName>
        <fullName evidence="2">Uncharacterized protein</fullName>
    </submittedName>
</protein>
<dbReference type="EMBL" id="LFZO01001679">
    <property type="protein sequence ID" value="KXS93327.1"/>
    <property type="molecule type" value="Genomic_DNA"/>
</dbReference>
<name>A0A139GT31_9PEZI</name>
<feature type="region of interest" description="Disordered" evidence="1">
    <location>
        <begin position="32"/>
        <end position="120"/>
    </location>
</feature>
<dbReference type="AlphaFoldDB" id="A0A139GT31"/>
<accession>A0A139GT31</accession>
<gene>
    <name evidence="2" type="ORF">AC579_2068</name>
</gene>
<evidence type="ECO:0000313" key="3">
    <source>
        <dbReference type="Proteomes" id="UP000073492"/>
    </source>
</evidence>
<keyword evidence="3" id="KW-1185">Reference proteome</keyword>
<sequence length="158" mass="17408">DPTRVKRTVLDMEAEYTHKLEERRALLRAKIEGTVARWEESGQTSTTTTPHDDDDEPKEAAIHDCSRASAAEATSAVDGDGETFANPTLADDDDHSTTPVMASARKLDTQQQQQPLPPPQTISASLWEAFESLTWRPSSTSARTRRRRAAQQQAPHGG</sequence>
<dbReference type="Proteomes" id="UP000073492">
    <property type="component" value="Unassembled WGS sequence"/>
</dbReference>
<organism evidence="2 3">
    <name type="scientific">Pseudocercospora musae</name>
    <dbReference type="NCBI Taxonomy" id="113226"/>
    <lineage>
        <taxon>Eukaryota</taxon>
        <taxon>Fungi</taxon>
        <taxon>Dikarya</taxon>
        <taxon>Ascomycota</taxon>
        <taxon>Pezizomycotina</taxon>
        <taxon>Dothideomycetes</taxon>
        <taxon>Dothideomycetidae</taxon>
        <taxon>Mycosphaerellales</taxon>
        <taxon>Mycosphaerellaceae</taxon>
        <taxon>Pseudocercospora</taxon>
    </lineage>
</organism>
<proteinExistence type="predicted"/>
<evidence type="ECO:0000256" key="1">
    <source>
        <dbReference type="SAM" id="MobiDB-lite"/>
    </source>
</evidence>
<reference evidence="2 3" key="1">
    <citation type="submission" date="2015-07" db="EMBL/GenBank/DDBJ databases">
        <title>Comparative genomics of the Sigatoka disease complex on banana suggests a link between parallel evolutionary changes in Pseudocercospora fijiensis and Pseudocercospora eumusae and increased virulence on the banana host.</title>
        <authorList>
            <person name="Chang T.-C."/>
            <person name="Salvucci A."/>
            <person name="Crous P.W."/>
            <person name="Stergiopoulos I."/>
        </authorList>
    </citation>
    <scope>NUCLEOTIDE SEQUENCE [LARGE SCALE GENOMIC DNA]</scope>
    <source>
        <strain evidence="2 3">CBS 116634</strain>
    </source>
</reference>
<comment type="caution">
    <text evidence="2">The sequence shown here is derived from an EMBL/GenBank/DDBJ whole genome shotgun (WGS) entry which is preliminary data.</text>
</comment>